<accession>A0AAW9D668</accession>
<organism evidence="2 3">
    <name type="scientific">Burkholderia thailandensis</name>
    <dbReference type="NCBI Taxonomy" id="57975"/>
    <lineage>
        <taxon>Bacteria</taxon>
        <taxon>Pseudomonadati</taxon>
        <taxon>Pseudomonadota</taxon>
        <taxon>Betaproteobacteria</taxon>
        <taxon>Burkholderiales</taxon>
        <taxon>Burkholderiaceae</taxon>
        <taxon>Burkholderia</taxon>
        <taxon>pseudomallei group</taxon>
    </lineage>
</organism>
<reference evidence="2" key="1">
    <citation type="submission" date="2018-08" db="EMBL/GenBank/DDBJ databases">
        <title>Identification of Burkholderia cepacia strains that express a Burkholderia pseudomallei-like capsular polysaccharide.</title>
        <authorList>
            <person name="Burtnick M.N."/>
            <person name="Vongsouvath M."/>
            <person name="Newton P."/>
            <person name="Wuthiekanun V."/>
            <person name="Limmathurotsakul D."/>
            <person name="Brett P.J."/>
            <person name="Chantratita N."/>
            <person name="Dance D.A."/>
        </authorList>
    </citation>
    <scope>NUCLEOTIDE SEQUENCE</scope>
    <source>
        <strain evidence="2">SBXCC001</strain>
    </source>
</reference>
<feature type="signal peptide" evidence="1">
    <location>
        <begin position="1"/>
        <end position="23"/>
    </location>
</feature>
<dbReference type="PROSITE" id="PS51257">
    <property type="entry name" value="PROKAR_LIPOPROTEIN"/>
    <property type="match status" value="1"/>
</dbReference>
<dbReference type="EMBL" id="QXCT01000002">
    <property type="protein sequence ID" value="MDW9257479.1"/>
    <property type="molecule type" value="Genomic_DNA"/>
</dbReference>
<evidence type="ECO:0000313" key="3">
    <source>
        <dbReference type="Proteomes" id="UP001272137"/>
    </source>
</evidence>
<dbReference type="RefSeq" id="WP_237704077.1">
    <property type="nucleotide sequence ID" value="NZ_JANUQN010000011.1"/>
</dbReference>
<evidence type="ECO:0000256" key="1">
    <source>
        <dbReference type="SAM" id="SignalP"/>
    </source>
</evidence>
<feature type="chain" id="PRO_5043432227" evidence="1">
    <location>
        <begin position="24"/>
        <end position="463"/>
    </location>
</feature>
<gene>
    <name evidence="2" type="ORF">C7S16_4022</name>
</gene>
<sequence length="463" mass="46391">MKNKLNTGITRLALGASMCAALAACGGGGSDNSSTGNPADNTPSVTTSGTAAIGAPIVGGAVSLKCASGATATATTGSDGSWTVSLKSTDYPCAVRVSDGLANGAALAAPLHSAAIASGTTNITPLTDLEVGVLGKGDPETWFNGAKNGDLSGAITSGNLADALTKLTNALATLPGKPALPHGFNPLTTSFKAAKGDAGDNLLESYGAALTAAGLSQSDAAVKTASGTALTQAAYSAMAYTTGASYTTDPVSIQMGSSVNLDGTFGIAVADPNRGQYTAKASIDANGNVTSFTDAGQFTAIVSLLGNRVGQLCTVNGAGGATAFAVCVSITPANIVANVAVRATASTKARCFLDSACSGTELPDITRPPVHRGERPCRLCWWRCRSLRHLAIAGVDKCLIGSHYTIALGNDHCGPAKTAIRMLLRHDTEVAARLAIALAGGLLFDMVVRGKRLGLPRICGVFG</sequence>
<comment type="caution">
    <text evidence="2">The sequence shown here is derived from an EMBL/GenBank/DDBJ whole genome shotgun (WGS) entry which is preliminary data.</text>
</comment>
<dbReference type="Proteomes" id="UP001272137">
    <property type="component" value="Unassembled WGS sequence"/>
</dbReference>
<dbReference type="AlphaFoldDB" id="A0AAW9D668"/>
<name>A0AAW9D668_BURTH</name>
<keyword evidence="2" id="KW-0449">Lipoprotein</keyword>
<keyword evidence="1" id="KW-0732">Signal</keyword>
<proteinExistence type="predicted"/>
<protein>
    <submittedName>
        <fullName evidence="2">Lipoprotein</fullName>
    </submittedName>
</protein>
<evidence type="ECO:0000313" key="2">
    <source>
        <dbReference type="EMBL" id="MDW9257479.1"/>
    </source>
</evidence>